<keyword evidence="3 12" id="KW-0813">Transport</keyword>
<evidence type="ECO:0000256" key="10">
    <source>
        <dbReference type="ARBA" id="ARBA00023201"/>
    </source>
</evidence>
<evidence type="ECO:0000256" key="11">
    <source>
        <dbReference type="ARBA" id="ARBA00023303"/>
    </source>
</evidence>
<keyword evidence="6 13" id="KW-1133">Transmembrane helix</keyword>
<name>A0A8X6UDD2_NEPPI</name>
<comment type="similarity">
    <text evidence="2 12">Belongs to the amiloride-sensitive sodium channel (TC 1.A.6) family.</text>
</comment>
<keyword evidence="8 12" id="KW-0406">Ion transport</keyword>
<evidence type="ECO:0000256" key="9">
    <source>
        <dbReference type="ARBA" id="ARBA00023136"/>
    </source>
</evidence>
<comment type="caution">
    <text evidence="14">The sequence shown here is derived from an EMBL/GenBank/DDBJ whole genome shotgun (WGS) entry which is preliminary data.</text>
</comment>
<accession>A0A8X6UDD2</accession>
<evidence type="ECO:0000256" key="6">
    <source>
        <dbReference type="ARBA" id="ARBA00022989"/>
    </source>
</evidence>
<keyword evidence="10 12" id="KW-0739">Sodium transport</keyword>
<organism evidence="14 15">
    <name type="scientific">Nephila pilipes</name>
    <name type="common">Giant wood spider</name>
    <name type="synonym">Nephila maculata</name>
    <dbReference type="NCBI Taxonomy" id="299642"/>
    <lineage>
        <taxon>Eukaryota</taxon>
        <taxon>Metazoa</taxon>
        <taxon>Ecdysozoa</taxon>
        <taxon>Arthropoda</taxon>
        <taxon>Chelicerata</taxon>
        <taxon>Arachnida</taxon>
        <taxon>Araneae</taxon>
        <taxon>Araneomorphae</taxon>
        <taxon>Entelegynae</taxon>
        <taxon>Araneoidea</taxon>
        <taxon>Nephilidae</taxon>
        <taxon>Nephila</taxon>
    </lineage>
</organism>
<evidence type="ECO:0000256" key="2">
    <source>
        <dbReference type="ARBA" id="ARBA00007193"/>
    </source>
</evidence>
<dbReference type="Pfam" id="PF00858">
    <property type="entry name" value="ASC"/>
    <property type="match status" value="1"/>
</dbReference>
<keyword evidence="5 12" id="KW-0812">Transmembrane</keyword>
<keyword evidence="9 13" id="KW-0472">Membrane</keyword>
<evidence type="ECO:0000313" key="15">
    <source>
        <dbReference type="Proteomes" id="UP000887013"/>
    </source>
</evidence>
<dbReference type="Proteomes" id="UP000887013">
    <property type="component" value="Unassembled WGS sequence"/>
</dbReference>
<sequence length="370" mass="42053">MIKQNTGTFLKAAVVIICLIGFLLQTFQFLFLYWTYPTVVDIQVSVPSEIEMPAISVCNGDGIRPDVICDLKRSFCCRKEMFDLNVSCKAEPEFFINGGPPRENTIVSYYKFFSETDLNSTVAGMLRLPLREYFKCKIVSGAGERKCDIDNAIIGSYYSDGDSPNFCFTINSLWLRPDVKVQKIKKFEKIQMEFFIDSTYTGGNALLDEVQSPRFNPLSSPAMQIAIHSPYIVASPFKSGVEFLGGKYYKVNIKADEKHLMPFPYQTDCTDYMAQWKARGGVGPLNQIMVLEECKLNATIAELGCVPFDIDYPHNETICKYCKNCPNNTRFGDDCTDLLRFYNQPCKSLTYHMNVEEKLVIFEKELVSNS</sequence>
<dbReference type="PANTHER" id="PTHR11690">
    <property type="entry name" value="AMILORIDE-SENSITIVE SODIUM CHANNEL-RELATED"/>
    <property type="match status" value="1"/>
</dbReference>
<evidence type="ECO:0000256" key="5">
    <source>
        <dbReference type="ARBA" id="ARBA00022692"/>
    </source>
</evidence>
<feature type="transmembrane region" description="Helical" evidence="13">
    <location>
        <begin position="12"/>
        <end position="36"/>
    </location>
</feature>
<evidence type="ECO:0000313" key="14">
    <source>
        <dbReference type="EMBL" id="GFU19982.1"/>
    </source>
</evidence>
<evidence type="ECO:0000256" key="3">
    <source>
        <dbReference type="ARBA" id="ARBA00022448"/>
    </source>
</evidence>
<evidence type="ECO:0000256" key="8">
    <source>
        <dbReference type="ARBA" id="ARBA00023065"/>
    </source>
</evidence>
<comment type="subcellular location">
    <subcellularLocation>
        <location evidence="1">Membrane</location>
        <topology evidence="1">Multi-pass membrane protein</topology>
    </subcellularLocation>
</comment>
<protein>
    <submittedName>
        <fullName evidence="14">Uncharacterized protein</fullName>
    </submittedName>
</protein>
<keyword evidence="11 12" id="KW-0407">Ion channel</keyword>
<dbReference type="InterPro" id="IPR001873">
    <property type="entry name" value="ENaC"/>
</dbReference>
<keyword evidence="7" id="KW-0915">Sodium</keyword>
<reference evidence="14" key="1">
    <citation type="submission" date="2020-08" db="EMBL/GenBank/DDBJ databases">
        <title>Multicomponent nature underlies the extraordinary mechanical properties of spider dragline silk.</title>
        <authorList>
            <person name="Kono N."/>
            <person name="Nakamura H."/>
            <person name="Mori M."/>
            <person name="Yoshida Y."/>
            <person name="Ohtoshi R."/>
            <person name="Malay A.D."/>
            <person name="Moran D.A.P."/>
            <person name="Tomita M."/>
            <person name="Numata K."/>
            <person name="Arakawa K."/>
        </authorList>
    </citation>
    <scope>NUCLEOTIDE SEQUENCE</scope>
</reference>
<dbReference type="GO" id="GO:0015280">
    <property type="term" value="F:ligand-gated sodium channel activity"/>
    <property type="evidence" value="ECO:0007669"/>
    <property type="project" value="TreeGrafter"/>
</dbReference>
<dbReference type="OrthoDB" id="6435270at2759"/>
<evidence type="ECO:0000256" key="4">
    <source>
        <dbReference type="ARBA" id="ARBA00022461"/>
    </source>
</evidence>
<proteinExistence type="inferred from homology"/>
<evidence type="ECO:0000256" key="1">
    <source>
        <dbReference type="ARBA" id="ARBA00004141"/>
    </source>
</evidence>
<evidence type="ECO:0000256" key="12">
    <source>
        <dbReference type="RuleBase" id="RU000679"/>
    </source>
</evidence>
<keyword evidence="15" id="KW-1185">Reference proteome</keyword>
<gene>
    <name evidence="14" type="primary">AVEN_31403_1</name>
    <name evidence="14" type="ORF">NPIL_495721</name>
</gene>
<dbReference type="PANTHER" id="PTHR11690:SF248">
    <property type="entry name" value="PICKPOCKET 17, ISOFORM A"/>
    <property type="match status" value="1"/>
</dbReference>
<dbReference type="AlphaFoldDB" id="A0A8X6UDD2"/>
<evidence type="ECO:0000256" key="13">
    <source>
        <dbReference type="SAM" id="Phobius"/>
    </source>
</evidence>
<dbReference type="GO" id="GO:0005886">
    <property type="term" value="C:plasma membrane"/>
    <property type="evidence" value="ECO:0007669"/>
    <property type="project" value="TreeGrafter"/>
</dbReference>
<evidence type="ECO:0000256" key="7">
    <source>
        <dbReference type="ARBA" id="ARBA00023053"/>
    </source>
</evidence>
<keyword evidence="4 12" id="KW-0894">Sodium channel</keyword>
<dbReference type="EMBL" id="BMAW01080513">
    <property type="protein sequence ID" value="GFU19982.1"/>
    <property type="molecule type" value="Genomic_DNA"/>
</dbReference>